<dbReference type="EMBL" id="BEXA01000001">
    <property type="protein sequence ID" value="GAY71918.1"/>
    <property type="molecule type" value="Genomic_DNA"/>
</dbReference>
<dbReference type="GO" id="GO:0003677">
    <property type="term" value="F:DNA binding"/>
    <property type="evidence" value="ECO:0007669"/>
    <property type="project" value="UniProtKB-KW"/>
</dbReference>
<keyword evidence="4" id="KW-0804">Transcription</keyword>
<dbReference type="InterPro" id="IPR000551">
    <property type="entry name" value="MerR-type_HTH_dom"/>
</dbReference>
<dbReference type="CDD" id="cd00592">
    <property type="entry name" value="HTH_MerR-like"/>
    <property type="match status" value="1"/>
</dbReference>
<dbReference type="Pfam" id="PF13411">
    <property type="entry name" value="MerR_1"/>
    <property type="match status" value="1"/>
</dbReference>
<evidence type="ECO:0000256" key="1">
    <source>
        <dbReference type="ARBA" id="ARBA00022491"/>
    </source>
</evidence>
<feature type="domain" description="HTH merR-type" evidence="5">
    <location>
        <begin position="1"/>
        <end position="68"/>
    </location>
</feature>
<evidence type="ECO:0000256" key="3">
    <source>
        <dbReference type="ARBA" id="ARBA00023125"/>
    </source>
</evidence>
<dbReference type="AlphaFoldDB" id="A0A401FHZ7"/>
<dbReference type="Gene3D" id="1.10.1660.10">
    <property type="match status" value="1"/>
</dbReference>
<evidence type="ECO:0000256" key="4">
    <source>
        <dbReference type="ARBA" id="ARBA00023163"/>
    </source>
</evidence>
<dbReference type="SUPFAM" id="SSF46955">
    <property type="entry name" value="Putative DNA-binding domain"/>
    <property type="match status" value="1"/>
</dbReference>
<dbReference type="OrthoDB" id="9814833at2"/>
<accession>A0A401FHZ7</accession>
<dbReference type="GO" id="GO:0003700">
    <property type="term" value="F:DNA-binding transcription factor activity"/>
    <property type="evidence" value="ECO:0007669"/>
    <property type="project" value="InterPro"/>
</dbReference>
<gene>
    <name evidence="6" type="ORF">NBRC111893_64</name>
</gene>
<name>A0A401FHZ7_9LACO</name>
<reference evidence="6 7" key="1">
    <citation type="submission" date="2017-11" db="EMBL/GenBank/DDBJ databases">
        <title>Draft Genome Sequence of Lactobacillus curieae NBRC 111893 isolated from Koso, a Japanese sugar-Vegetable Fermented Beverage.</title>
        <authorList>
            <person name="Chiou T.Y."/>
            <person name="Oshima K."/>
            <person name="Suda W."/>
            <person name="Hattori M."/>
            <person name="Takahashi T."/>
        </authorList>
    </citation>
    <scope>NUCLEOTIDE SEQUENCE [LARGE SCALE GENOMIC DNA]</scope>
    <source>
        <strain evidence="6 7">NBRC111893</strain>
    </source>
</reference>
<keyword evidence="3" id="KW-0238">DNA-binding</keyword>
<protein>
    <submittedName>
        <fullName evidence="6">Putative transcriptional regulator</fullName>
    </submittedName>
</protein>
<dbReference type="PANTHER" id="PTHR30204">
    <property type="entry name" value="REDOX-CYCLING DRUG-SENSING TRANSCRIPTIONAL ACTIVATOR SOXR"/>
    <property type="match status" value="1"/>
</dbReference>
<dbReference type="RefSeq" id="WP_125007543.1">
    <property type="nucleotide sequence ID" value="NZ_BEXA01000001.1"/>
</dbReference>
<evidence type="ECO:0000256" key="2">
    <source>
        <dbReference type="ARBA" id="ARBA00023015"/>
    </source>
</evidence>
<keyword evidence="1" id="KW-0678">Repressor</keyword>
<dbReference type="SMART" id="SM00422">
    <property type="entry name" value="HTH_MERR"/>
    <property type="match status" value="1"/>
</dbReference>
<proteinExistence type="predicted"/>
<evidence type="ECO:0000259" key="5">
    <source>
        <dbReference type="PROSITE" id="PS50937"/>
    </source>
</evidence>
<keyword evidence="7" id="KW-1185">Reference proteome</keyword>
<comment type="caution">
    <text evidence="6">The sequence shown here is derived from an EMBL/GenBank/DDBJ whole genome shotgun (WGS) entry which is preliminary data.</text>
</comment>
<keyword evidence="2" id="KW-0805">Transcription regulation</keyword>
<dbReference type="PRINTS" id="PR00040">
    <property type="entry name" value="HTHMERR"/>
</dbReference>
<evidence type="ECO:0000313" key="6">
    <source>
        <dbReference type="EMBL" id="GAY71918.1"/>
    </source>
</evidence>
<dbReference type="InterPro" id="IPR047057">
    <property type="entry name" value="MerR_fam"/>
</dbReference>
<dbReference type="PROSITE" id="PS50937">
    <property type="entry name" value="HTH_MERR_2"/>
    <property type="match status" value="1"/>
</dbReference>
<evidence type="ECO:0000313" key="7">
    <source>
        <dbReference type="Proteomes" id="UP000286974"/>
    </source>
</evidence>
<dbReference type="InterPro" id="IPR009061">
    <property type="entry name" value="DNA-bd_dom_put_sf"/>
</dbReference>
<organism evidence="6 7">
    <name type="scientific">Lentilactobacillus kosonis</name>
    <dbReference type="NCBI Taxonomy" id="2810561"/>
    <lineage>
        <taxon>Bacteria</taxon>
        <taxon>Bacillati</taxon>
        <taxon>Bacillota</taxon>
        <taxon>Bacilli</taxon>
        <taxon>Lactobacillales</taxon>
        <taxon>Lactobacillaceae</taxon>
        <taxon>Lentilactobacillus</taxon>
    </lineage>
</organism>
<dbReference type="Proteomes" id="UP000286974">
    <property type="component" value="Unassembled WGS sequence"/>
</dbReference>
<sequence>MTITELSIKLGVPTSTLRYYEQIGLIFSGRQSNGNRTYDEQQFERARRILLFRRAGVTIAELKQLFSNNMDDTTALKMLADAKRRISEQEKELAETMSFLEMKTNWHRNHKANYSEK</sequence>
<dbReference type="PANTHER" id="PTHR30204:SF69">
    <property type="entry name" value="MERR-FAMILY TRANSCRIPTIONAL REGULATOR"/>
    <property type="match status" value="1"/>
</dbReference>